<keyword evidence="18" id="KW-1185">Reference proteome</keyword>
<evidence type="ECO:0000256" key="4">
    <source>
        <dbReference type="ARBA" id="ARBA00022692"/>
    </source>
</evidence>
<evidence type="ECO:0000256" key="14">
    <source>
        <dbReference type="HAMAP-Rule" id="MF_01458"/>
    </source>
</evidence>
<keyword evidence="7 14" id="KW-0378">Hydrolase</keyword>
<dbReference type="SMART" id="SM00382">
    <property type="entry name" value="AAA"/>
    <property type="match status" value="1"/>
</dbReference>
<comment type="caution">
    <text evidence="17">The sequence shown here is derived from an EMBL/GenBank/DDBJ whole genome shotgun (WGS) entry which is preliminary data.</text>
</comment>
<feature type="binding site" evidence="14">
    <location>
        <position position="452"/>
    </location>
    <ligand>
        <name>Zn(2+)</name>
        <dbReference type="ChEBI" id="CHEBI:29105"/>
        <note>catalytic</note>
    </ligand>
</feature>
<dbReference type="FunFam" id="1.10.8.60:FF:000001">
    <property type="entry name" value="ATP-dependent zinc metalloprotease FtsH"/>
    <property type="match status" value="1"/>
</dbReference>
<dbReference type="Gene3D" id="3.30.720.210">
    <property type="match status" value="1"/>
</dbReference>
<comment type="subunit">
    <text evidence="14">Homohexamer.</text>
</comment>
<comment type="function">
    <text evidence="14">Acts as a processive, ATP-dependent zinc metallopeptidase for both cytoplasmic and membrane proteins. Plays a role in the quality control of integral membrane proteins.</text>
</comment>
<feature type="active site" evidence="14">
    <location>
        <position position="375"/>
    </location>
</feature>
<evidence type="ECO:0000256" key="5">
    <source>
        <dbReference type="ARBA" id="ARBA00022723"/>
    </source>
</evidence>
<dbReference type="GO" id="GO:0030163">
    <property type="term" value="P:protein catabolic process"/>
    <property type="evidence" value="ECO:0007669"/>
    <property type="project" value="UniProtKB-UniRule"/>
</dbReference>
<dbReference type="Pfam" id="PF17862">
    <property type="entry name" value="AAA_lid_3"/>
    <property type="match status" value="1"/>
</dbReference>
<dbReference type="PANTHER" id="PTHR23076">
    <property type="entry name" value="METALLOPROTEASE M41 FTSH"/>
    <property type="match status" value="1"/>
</dbReference>
<dbReference type="AlphaFoldDB" id="A0A2T1HSC0"/>
<keyword evidence="4 14" id="KW-0812">Transmembrane</keyword>
<sequence>MPYSAFAKAAAAGDVAKVTVGDGQMEVVRRSGETALVRLPGDALDAAYLDKLAGAGVEVDMTRPSSDLVGLLGGIASFALMAIFATVMALQLDLRGRLAWPAVATAVPNRFSDVAGLDEPKAEVAEIVSFLKNPESFARLGARPPRGVLMVGPPGTGKTLLARALAGEANVSFMAVSGSDFSAAFVGVSKGRVARLFREARKRAPCILFIDELDSIGKKRAAGASAADREYDTTLNQLLVEMDGFQGSDGVIVVGATNRVDVLDSALLRPGRFDRQVHVGLPDVNGRQAILAVHTGKTPLADDVDLRIIARGTPGFSGAELSNLVNEAAVLAARAGAARVTAAHFDGARKKMMMGVERRSLALDDDERRLIAVHEAGHALCATLLPAADRVHSATIVPHGGALGMVMRLPEKDRLCVPLDKLKTDLVVAMGGRAAEETVFGPEKITTGASSDISFATDLATRMVTEWGMSSLGQVKVTLRDGELPPAVRDEVRAMVEQAYRAARLIMDDRRDALDRLAEALLAHETLNATEVTDIIAGRTDAEALARHAA</sequence>
<feature type="transmembrane region" description="Helical" evidence="14">
    <location>
        <begin position="68"/>
        <end position="90"/>
    </location>
</feature>
<dbReference type="InterPro" id="IPR003593">
    <property type="entry name" value="AAA+_ATPase"/>
</dbReference>
<keyword evidence="3 14" id="KW-0645">Protease</keyword>
<gene>
    <name evidence="14" type="primary">ftsH</name>
    <name evidence="17" type="ORF">SLNSH_13190</name>
</gene>
<dbReference type="InterPro" id="IPR005936">
    <property type="entry name" value="FtsH"/>
</dbReference>
<dbReference type="PANTHER" id="PTHR23076:SF97">
    <property type="entry name" value="ATP-DEPENDENT ZINC METALLOPROTEASE YME1L1"/>
    <property type="match status" value="1"/>
</dbReference>
<feature type="domain" description="AAA+ ATPase" evidence="16">
    <location>
        <begin position="144"/>
        <end position="283"/>
    </location>
</feature>
<evidence type="ECO:0000313" key="17">
    <source>
        <dbReference type="EMBL" id="PSC04560.1"/>
    </source>
</evidence>
<dbReference type="InterPro" id="IPR037219">
    <property type="entry name" value="Peptidase_M41-like"/>
</dbReference>
<dbReference type="GO" id="GO:0051301">
    <property type="term" value="P:cell division"/>
    <property type="evidence" value="ECO:0007669"/>
    <property type="project" value="UniProtKB-KW"/>
</dbReference>
<keyword evidence="11 14" id="KW-0482">Metalloprotease</keyword>
<dbReference type="SUPFAM" id="SSF140990">
    <property type="entry name" value="FtsH protease domain-like"/>
    <property type="match status" value="1"/>
</dbReference>
<dbReference type="GO" id="GO:0006508">
    <property type="term" value="P:proteolysis"/>
    <property type="evidence" value="ECO:0007669"/>
    <property type="project" value="UniProtKB-KW"/>
</dbReference>
<evidence type="ECO:0000256" key="8">
    <source>
        <dbReference type="ARBA" id="ARBA00022833"/>
    </source>
</evidence>
<comment type="similarity">
    <text evidence="13 14">In the central section; belongs to the AAA ATPase family.</text>
</comment>
<dbReference type="InterPro" id="IPR000642">
    <property type="entry name" value="Peptidase_M41"/>
</dbReference>
<feature type="binding site" evidence="14">
    <location>
        <position position="378"/>
    </location>
    <ligand>
        <name>Zn(2+)</name>
        <dbReference type="ChEBI" id="CHEBI:29105"/>
        <note>catalytic</note>
    </ligand>
</feature>
<dbReference type="Gene3D" id="1.20.58.760">
    <property type="entry name" value="Peptidase M41"/>
    <property type="match status" value="1"/>
</dbReference>
<dbReference type="EMBL" id="PVZS01000013">
    <property type="protein sequence ID" value="PSC04560.1"/>
    <property type="molecule type" value="Genomic_DNA"/>
</dbReference>
<keyword evidence="17" id="KW-0132">Cell division</keyword>
<accession>A0A2T1HSC0</accession>
<dbReference type="GO" id="GO:0016887">
    <property type="term" value="F:ATP hydrolysis activity"/>
    <property type="evidence" value="ECO:0007669"/>
    <property type="project" value="UniProtKB-UniRule"/>
</dbReference>
<comment type="caution">
    <text evidence="14">Lacks conserved residue(s) required for the propagation of feature annotation.</text>
</comment>
<dbReference type="GO" id="GO:0005886">
    <property type="term" value="C:plasma membrane"/>
    <property type="evidence" value="ECO:0007669"/>
    <property type="project" value="UniProtKB-SubCell"/>
</dbReference>
<dbReference type="RefSeq" id="WP_106337584.1">
    <property type="nucleotide sequence ID" value="NZ_PVZS01000013.1"/>
</dbReference>
<dbReference type="CDD" id="cd19501">
    <property type="entry name" value="RecA-like_FtsH"/>
    <property type="match status" value="1"/>
</dbReference>
<feature type="binding site" evidence="14">
    <location>
        <position position="374"/>
    </location>
    <ligand>
        <name>Zn(2+)</name>
        <dbReference type="ChEBI" id="CHEBI:29105"/>
        <note>catalytic</note>
    </ligand>
</feature>
<keyword evidence="5 14" id="KW-0479">Metal-binding</keyword>
<evidence type="ECO:0000259" key="16">
    <source>
        <dbReference type="SMART" id="SM00382"/>
    </source>
</evidence>
<dbReference type="Gene3D" id="1.10.8.60">
    <property type="match status" value="1"/>
</dbReference>
<evidence type="ECO:0000256" key="9">
    <source>
        <dbReference type="ARBA" id="ARBA00022840"/>
    </source>
</evidence>
<evidence type="ECO:0000256" key="7">
    <source>
        <dbReference type="ARBA" id="ARBA00022801"/>
    </source>
</evidence>
<evidence type="ECO:0000256" key="2">
    <source>
        <dbReference type="ARBA" id="ARBA00010044"/>
    </source>
</evidence>
<comment type="similarity">
    <text evidence="2 14">In the C-terminal section; belongs to the peptidase M41 family.</text>
</comment>
<dbReference type="PROSITE" id="PS00674">
    <property type="entry name" value="AAA"/>
    <property type="match status" value="1"/>
</dbReference>
<dbReference type="GO" id="GO:0005524">
    <property type="term" value="F:ATP binding"/>
    <property type="evidence" value="ECO:0007669"/>
    <property type="project" value="UniProtKB-UniRule"/>
</dbReference>
<keyword evidence="9 14" id="KW-0067">ATP-binding</keyword>
<dbReference type="GO" id="GO:0004222">
    <property type="term" value="F:metalloendopeptidase activity"/>
    <property type="evidence" value="ECO:0007669"/>
    <property type="project" value="InterPro"/>
</dbReference>
<dbReference type="GO" id="GO:0004176">
    <property type="term" value="F:ATP-dependent peptidase activity"/>
    <property type="evidence" value="ECO:0007669"/>
    <property type="project" value="InterPro"/>
</dbReference>
<reference evidence="18" key="1">
    <citation type="submission" date="2018-03" db="EMBL/GenBank/DDBJ databases">
        <authorList>
            <person name="Sun L."/>
            <person name="Liu H."/>
            <person name="Chen W."/>
            <person name="Huang K."/>
            <person name="Liu W."/>
            <person name="Gao X."/>
        </authorList>
    </citation>
    <scope>NUCLEOTIDE SEQUENCE [LARGE SCALE GENOMIC DNA]</scope>
    <source>
        <strain evidence="18">SH9</strain>
    </source>
</reference>
<dbReference type="FunFam" id="1.20.58.760:FF:000001">
    <property type="entry name" value="ATP-dependent zinc metalloprotease FtsH"/>
    <property type="match status" value="1"/>
</dbReference>
<evidence type="ECO:0000256" key="13">
    <source>
        <dbReference type="ARBA" id="ARBA00061570"/>
    </source>
</evidence>
<feature type="binding site" evidence="14">
    <location>
        <begin position="152"/>
        <end position="159"/>
    </location>
    <ligand>
        <name>ATP</name>
        <dbReference type="ChEBI" id="CHEBI:30616"/>
    </ligand>
</feature>
<evidence type="ECO:0000256" key="11">
    <source>
        <dbReference type="ARBA" id="ARBA00023049"/>
    </source>
</evidence>
<dbReference type="InterPro" id="IPR003959">
    <property type="entry name" value="ATPase_AAA_core"/>
</dbReference>
<keyword evidence="17" id="KW-0131">Cell cycle</keyword>
<dbReference type="InterPro" id="IPR003960">
    <property type="entry name" value="ATPase_AAA_CS"/>
</dbReference>
<dbReference type="InterPro" id="IPR041569">
    <property type="entry name" value="AAA_lid_3"/>
</dbReference>
<evidence type="ECO:0000256" key="3">
    <source>
        <dbReference type="ARBA" id="ARBA00022670"/>
    </source>
</evidence>
<keyword evidence="6 14" id="KW-0547">Nucleotide-binding</keyword>
<keyword evidence="8 14" id="KW-0862">Zinc</keyword>
<dbReference type="Pfam" id="PF01434">
    <property type="entry name" value="Peptidase_M41"/>
    <property type="match status" value="1"/>
</dbReference>
<dbReference type="OrthoDB" id="8010808at2"/>
<protein>
    <recommendedName>
        <fullName evidence="14">ATP-dependent zinc metalloprotease FtsH</fullName>
        <ecNumber evidence="14">3.4.24.-</ecNumber>
    </recommendedName>
</protein>
<keyword evidence="12 14" id="KW-0472">Membrane</keyword>
<dbReference type="SUPFAM" id="SSF52540">
    <property type="entry name" value="P-loop containing nucleoside triphosphate hydrolases"/>
    <property type="match status" value="1"/>
</dbReference>
<comment type="similarity">
    <text evidence="15">Belongs to the AAA ATPase family.</text>
</comment>
<comment type="subcellular location">
    <subcellularLocation>
        <location evidence="14">Cell membrane</location>
        <topology evidence="14">Multi-pass membrane protein</topology>
        <orientation evidence="14">Cytoplasmic side</orientation>
    </subcellularLocation>
    <subcellularLocation>
        <location evidence="1">Membrane</location>
    </subcellularLocation>
</comment>
<comment type="cofactor">
    <cofactor evidence="14">
        <name>Zn(2+)</name>
        <dbReference type="ChEBI" id="CHEBI:29105"/>
    </cofactor>
    <text evidence="14">Binds 1 zinc ion per subunit.</text>
</comment>
<evidence type="ECO:0000256" key="12">
    <source>
        <dbReference type="ARBA" id="ARBA00023136"/>
    </source>
</evidence>
<dbReference type="GO" id="GO:0008270">
    <property type="term" value="F:zinc ion binding"/>
    <property type="evidence" value="ECO:0007669"/>
    <property type="project" value="UniProtKB-UniRule"/>
</dbReference>
<name>A0A2T1HSC0_9HYPH</name>
<evidence type="ECO:0000256" key="1">
    <source>
        <dbReference type="ARBA" id="ARBA00004370"/>
    </source>
</evidence>
<dbReference type="Gene3D" id="3.40.50.300">
    <property type="entry name" value="P-loop containing nucleotide triphosphate hydrolases"/>
    <property type="match status" value="1"/>
</dbReference>
<dbReference type="InterPro" id="IPR027417">
    <property type="entry name" value="P-loop_NTPase"/>
</dbReference>
<organism evidence="17 18">
    <name type="scientific">Alsobacter soli</name>
    <dbReference type="NCBI Taxonomy" id="2109933"/>
    <lineage>
        <taxon>Bacteria</taxon>
        <taxon>Pseudomonadati</taxon>
        <taxon>Pseudomonadota</taxon>
        <taxon>Alphaproteobacteria</taxon>
        <taxon>Hyphomicrobiales</taxon>
        <taxon>Alsobacteraceae</taxon>
        <taxon>Alsobacter</taxon>
    </lineage>
</organism>
<dbReference type="HAMAP" id="MF_01458">
    <property type="entry name" value="FtsH"/>
    <property type="match status" value="1"/>
</dbReference>
<evidence type="ECO:0000313" key="18">
    <source>
        <dbReference type="Proteomes" id="UP000239772"/>
    </source>
</evidence>
<dbReference type="Pfam" id="PF00004">
    <property type="entry name" value="AAA"/>
    <property type="match status" value="1"/>
</dbReference>
<keyword evidence="14" id="KW-1003">Cell membrane</keyword>
<dbReference type="Proteomes" id="UP000239772">
    <property type="component" value="Unassembled WGS sequence"/>
</dbReference>
<keyword evidence="10 14" id="KW-1133">Transmembrane helix</keyword>
<evidence type="ECO:0000256" key="6">
    <source>
        <dbReference type="ARBA" id="ARBA00022741"/>
    </source>
</evidence>
<evidence type="ECO:0000256" key="10">
    <source>
        <dbReference type="ARBA" id="ARBA00022989"/>
    </source>
</evidence>
<evidence type="ECO:0000256" key="15">
    <source>
        <dbReference type="RuleBase" id="RU003651"/>
    </source>
</evidence>
<dbReference type="FunFam" id="3.40.50.300:FF:000001">
    <property type="entry name" value="ATP-dependent zinc metalloprotease FtsH"/>
    <property type="match status" value="1"/>
</dbReference>
<dbReference type="EC" id="3.4.24.-" evidence="14"/>
<proteinExistence type="inferred from homology"/>